<organism evidence="2 3">
    <name type="scientific">Komagataeibacter melaceti</name>
    <dbReference type="NCBI Taxonomy" id="2766577"/>
    <lineage>
        <taxon>Bacteria</taxon>
        <taxon>Pseudomonadati</taxon>
        <taxon>Pseudomonadota</taxon>
        <taxon>Alphaproteobacteria</taxon>
        <taxon>Acetobacterales</taxon>
        <taxon>Acetobacteraceae</taxon>
        <taxon>Komagataeibacter</taxon>
    </lineage>
</organism>
<dbReference type="Pfam" id="PF19613">
    <property type="entry name" value="DUF6118"/>
    <property type="match status" value="1"/>
</dbReference>
<evidence type="ECO:0000313" key="3">
    <source>
        <dbReference type="Proteomes" id="UP000262371"/>
    </source>
</evidence>
<sequence length="222" mass="24314">MSETDPAARAFEDLCAEMTVLRRSVEALPQAWRDNRPPDYTPDLARLVKALNDVGARMKAIEACPTLKMTPQAYGQGVRQAGLSVSQDIQAAFHTAIRAVQAERQQLTDIVGQARTRDQQSWWVLKVGLACLVAGIGLSPVLAYLLPSSLGTRVSSFIVGGQDRWDSGVQMMEADNPESLRRIVRANRLVDASQDRIAACQKMANETKVDQPCVLTIRPDGP</sequence>
<dbReference type="InterPro" id="IPR046121">
    <property type="entry name" value="DUF6118"/>
</dbReference>
<name>A0A371Z100_9PROT</name>
<accession>A0A371Z100</accession>
<gene>
    <name evidence="2" type="ORF">DY926_07610</name>
</gene>
<dbReference type="OrthoDB" id="7277275at2"/>
<protein>
    <submittedName>
        <fullName evidence="2">Uncharacterized protein</fullName>
    </submittedName>
</protein>
<keyword evidence="3" id="KW-1185">Reference proteome</keyword>
<comment type="caution">
    <text evidence="2">The sequence shown here is derived from an EMBL/GenBank/DDBJ whole genome shotgun (WGS) entry which is preliminary data.</text>
</comment>
<dbReference type="EMBL" id="QUWV01000056">
    <property type="protein sequence ID" value="RFD20170.1"/>
    <property type="molecule type" value="Genomic_DNA"/>
</dbReference>
<keyword evidence="1" id="KW-0472">Membrane</keyword>
<dbReference type="RefSeq" id="WP_116702816.1">
    <property type="nucleotide sequence ID" value="NZ_QUWV01000056.1"/>
</dbReference>
<proteinExistence type="predicted"/>
<keyword evidence="1" id="KW-1133">Transmembrane helix</keyword>
<reference evidence="2 3" key="1">
    <citation type="submission" date="2018-08" db="EMBL/GenBank/DDBJ databases">
        <title>Komagataeibacter sp. AV 382.</title>
        <authorList>
            <person name="Skraban J."/>
            <person name="Trcek J."/>
        </authorList>
    </citation>
    <scope>NUCLEOTIDE SEQUENCE [LARGE SCALE GENOMIC DNA]</scope>
    <source>
        <strain evidence="2 3">AV 382</strain>
    </source>
</reference>
<evidence type="ECO:0000256" key="1">
    <source>
        <dbReference type="SAM" id="Phobius"/>
    </source>
</evidence>
<dbReference type="AlphaFoldDB" id="A0A371Z100"/>
<evidence type="ECO:0000313" key="2">
    <source>
        <dbReference type="EMBL" id="RFD20170.1"/>
    </source>
</evidence>
<dbReference type="Proteomes" id="UP000262371">
    <property type="component" value="Unassembled WGS sequence"/>
</dbReference>
<feature type="transmembrane region" description="Helical" evidence="1">
    <location>
        <begin position="123"/>
        <end position="146"/>
    </location>
</feature>
<keyword evidence="1" id="KW-0812">Transmembrane</keyword>